<gene>
    <name evidence="1" type="ORF">KP509_25G047100</name>
</gene>
<protein>
    <submittedName>
        <fullName evidence="1">Uncharacterized protein</fullName>
    </submittedName>
</protein>
<dbReference type="AlphaFoldDB" id="A0A8T2RPZ6"/>
<organism evidence="1 2">
    <name type="scientific">Ceratopteris richardii</name>
    <name type="common">Triangle waterfern</name>
    <dbReference type="NCBI Taxonomy" id="49495"/>
    <lineage>
        <taxon>Eukaryota</taxon>
        <taxon>Viridiplantae</taxon>
        <taxon>Streptophyta</taxon>
        <taxon>Embryophyta</taxon>
        <taxon>Tracheophyta</taxon>
        <taxon>Polypodiopsida</taxon>
        <taxon>Polypodiidae</taxon>
        <taxon>Polypodiales</taxon>
        <taxon>Pteridineae</taxon>
        <taxon>Pteridaceae</taxon>
        <taxon>Parkerioideae</taxon>
        <taxon>Ceratopteris</taxon>
    </lineage>
</organism>
<proteinExistence type="predicted"/>
<accession>A0A8T2RPZ6</accession>
<evidence type="ECO:0000313" key="1">
    <source>
        <dbReference type="EMBL" id="KAH7298506.1"/>
    </source>
</evidence>
<name>A0A8T2RPZ6_CERRI</name>
<dbReference type="EMBL" id="CM035430">
    <property type="protein sequence ID" value="KAH7298506.1"/>
    <property type="molecule type" value="Genomic_DNA"/>
</dbReference>
<keyword evidence="2" id="KW-1185">Reference proteome</keyword>
<reference evidence="1" key="1">
    <citation type="submission" date="2021-08" db="EMBL/GenBank/DDBJ databases">
        <title>WGS assembly of Ceratopteris richardii.</title>
        <authorList>
            <person name="Marchant D.B."/>
            <person name="Chen G."/>
            <person name="Jenkins J."/>
            <person name="Shu S."/>
            <person name="Leebens-Mack J."/>
            <person name="Grimwood J."/>
            <person name="Schmutz J."/>
            <person name="Soltis P."/>
            <person name="Soltis D."/>
            <person name="Chen Z.-H."/>
        </authorList>
    </citation>
    <scope>NUCLEOTIDE SEQUENCE</scope>
    <source>
        <strain evidence="1">Whitten #5841</strain>
        <tissue evidence="1">Leaf</tissue>
    </source>
</reference>
<evidence type="ECO:0000313" key="2">
    <source>
        <dbReference type="Proteomes" id="UP000825935"/>
    </source>
</evidence>
<sequence length="108" mass="12682">MCTGDYLDQRKDSSGLIKGRTPPAMKANNQRWTFMLQRCKVVFFILQNNLFYEFAQHKVHISASVSFYSVSFYKFLSLSLRTVQIQMIFQETILRTCFASFVVMLLLF</sequence>
<dbReference type="Proteomes" id="UP000825935">
    <property type="component" value="Chromosome 25"/>
</dbReference>
<comment type="caution">
    <text evidence="1">The sequence shown here is derived from an EMBL/GenBank/DDBJ whole genome shotgun (WGS) entry which is preliminary data.</text>
</comment>